<name>A0A8J5HDC8_ZINOF</name>
<dbReference type="PANTHER" id="PTHR47592:SF31">
    <property type="entry name" value="ZINC FINGER, CCHC-TYPE-RELATED"/>
    <property type="match status" value="1"/>
</dbReference>
<gene>
    <name evidence="1" type="ORF">ZIOFF_015723</name>
</gene>
<evidence type="ECO:0000313" key="1">
    <source>
        <dbReference type="EMBL" id="KAG6525756.1"/>
    </source>
</evidence>
<dbReference type="EMBL" id="JACMSC010000004">
    <property type="protein sequence ID" value="KAG6525756.1"/>
    <property type="molecule type" value="Genomic_DNA"/>
</dbReference>
<evidence type="ECO:0000313" key="2">
    <source>
        <dbReference type="Proteomes" id="UP000734854"/>
    </source>
</evidence>
<dbReference type="PANTHER" id="PTHR47592">
    <property type="entry name" value="PBF68 PROTEIN"/>
    <property type="match status" value="1"/>
</dbReference>
<protein>
    <submittedName>
        <fullName evidence="1">Uncharacterized protein</fullName>
    </submittedName>
</protein>
<dbReference type="Proteomes" id="UP000734854">
    <property type="component" value="Unassembled WGS sequence"/>
</dbReference>
<accession>A0A8J5HDC8</accession>
<dbReference type="AlphaFoldDB" id="A0A8J5HDC8"/>
<dbReference type="Pfam" id="PF14223">
    <property type="entry name" value="Retrotran_gag_2"/>
    <property type="match status" value="1"/>
</dbReference>
<proteinExistence type="predicted"/>
<keyword evidence="2" id="KW-1185">Reference proteome</keyword>
<reference evidence="1 2" key="1">
    <citation type="submission" date="2020-08" db="EMBL/GenBank/DDBJ databases">
        <title>Plant Genome Project.</title>
        <authorList>
            <person name="Zhang R.-G."/>
        </authorList>
    </citation>
    <scope>NUCLEOTIDE SEQUENCE [LARGE SCALE GENOMIC DNA]</scope>
    <source>
        <tissue evidence="1">Rhizome</tissue>
    </source>
</reference>
<sequence length="185" mass="21280">MKILYILDPNLEDILEPTDEEDEDLKVKREKRKEDELMCHGHILNVLSDRLYDVYTNTASAKEIWQALENKHNGKEGTKKFKKKLSQEEAKINSVEIDNIMATTSHANVVQGKVLGWWYDTCATVHVAYDKSLFKTYQEIEGMQGIQMGNEGHSKVFDMNRNLVSGELLNKAKIKAVYEYGKLIL</sequence>
<comment type="caution">
    <text evidence="1">The sequence shown here is derived from an EMBL/GenBank/DDBJ whole genome shotgun (WGS) entry which is preliminary data.</text>
</comment>
<organism evidence="1 2">
    <name type="scientific">Zingiber officinale</name>
    <name type="common">Ginger</name>
    <name type="synonym">Amomum zingiber</name>
    <dbReference type="NCBI Taxonomy" id="94328"/>
    <lineage>
        <taxon>Eukaryota</taxon>
        <taxon>Viridiplantae</taxon>
        <taxon>Streptophyta</taxon>
        <taxon>Embryophyta</taxon>
        <taxon>Tracheophyta</taxon>
        <taxon>Spermatophyta</taxon>
        <taxon>Magnoliopsida</taxon>
        <taxon>Liliopsida</taxon>
        <taxon>Zingiberales</taxon>
        <taxon>Zingiberaceae</taxon>
        <taxon>Zingiber</taxon>
    </lineage>
</organism>